<gene>
    <name evidence="1" type="ORF">ILEXP_LOCUS15419</name>
</gene>
<reference evidence="1 2" key="1">
    <citation type="submission" date="2024-02" db="EMBL/GenBank/DDBJ databases">
        <authorList>
            <person name="Vignale AGUSTIN F."/>
            <person name="Sosa J E."/>
            <person name="Modenutti C."/>
        </authorList>
    </citation>
    <scope>NUCLEOTIDE SEQUENCE [LARGE SCALE GENOMIC DNA]</scope>
</reference>
<evidence type="ECO:0000313" key="2">
    <source>
        <dbReference type="Proteomes" id="UP001642360"/>
    </source>
</evidence>
<dbReference type="InterPro" id="IPR029058">
    <property type="entry name" value="AB_hydrolase_fold"/>
</dbReference>
<accession>A0ABC8RRG0</accession>
<dbReference type="Proteomes" id="UP001642360">
    <property type="component" value="Unassembled WGS sequence"/>
</dbReference>
<evidence type="ECO:0000313" key="1">
    <source>
        <dbReference type="EMBL" id="CAK9147514.1"/>
    </source>
</evidence>
<protein>
    <submittedName>
        <fullName evidence="1">Uncharacterized protein</fullName>
    </submittedName>
</protein>
<keyword evidence="2" id="KW-1185">Reference proteome</keyword>
<dbReference type="EMBL" id="CAUOFW020001691">
    <property type="protein sequence ID" value="CAK9147514.1"/>
    <property type="molecule type" value="Genomic_DNA"/>
</dbReference>
<dbReference type="PANTHER" id="PTHR47280">
    <property type="entry name" value="PHEOPHYTINASE, CHLOROPLASTIC"/>
    <property type="match status" value="1"/>
</dbReference>
<dbReference type="InterPro" id="IPR044211">
    <property type="entry name" value="PPH_chloroplastic"/>
</dbReference>
<dbReference type="AlphaFoldDB" id="A0ABC8RRG0"/>
<organism evidence="1 2">
    <name type="scientific">Ilex paraguariensis</name>
    <name type="common">yerba mate</name>
    <dbReference type="NCBI Taxonomy" id="185542"/>
    <lineage>
        <taxon>Eukaryota</taxon>
        <taxon>Viridiplantae</taxon>
        <taxon>Streptophyta</taxon>
        <taxon>Embryophyta</taxon>
        <taxon>Tracheophyta</taxon>
        <taxon>Spermatophyta</taxon>
        <taxon>Magnoliopsida</taxon>
        <taxon>eudicotyledons</taxon>
        <taxon>Gunneridae</taxon>
        <taxon>Pentapetalae</taxon>
        <taxon>asterids</taxon>
        <taxon>campanulids</taxon>
        <taxon>Aquifoliales</taxon>
        <taxon>Aquifoliaceae</taxon>
        <taxon>Ilex</taxon>
    </lineage>
</organism>
<dbReference type="Gene3D" id="3.40.50.1820">
    <property type="entry name" value="alpha/beta hydrolase"/>
    <property type="match status" value="1"/>
</dbReference>
<comment type="caution">
    <text evidence="1">The sequence shown here is derived from an EMBL/GenBank/DDBJ whole genome shotgun (WGS) entry which is preliminary data.</text>
</comment>
<dbReference type="SUPFAM" id="SSF53474">
    <property type="entry name" value="alpha/beta-Hydrolases"/>
    <property type="match status" value="1"/>
</dbReference>
<dbReference type="PANTHER" id="PTHR47280:SF1">
    <property type="entry name" value="PHEOPHYTINASE, CHLOROPLASTIC"/>
    <property type="match status" value="1"/>
</dbReference>
<proteinExistence type="predicted"/>
<sequence length="256" mass="28288">MGILSCHSASWCCVVNLRAKLVDKSLSSNPSKLSAVRKQKFVRIAVKSEWEFLKYPHLDSNSSKGFDQNQGFKSSNALKGSSESYNSYVIDGAEGGGIVTESGDSVPKVLIPSLQGESDGDSGAPIRSCFWEWKPKLNVHYEKSGSENISSPAVLFLPGFGVGSFHYEKQLKDLGRDSRAWALDFLGQGMSLPCEDPTPQATDRDKAGGENYVWGFGDETEPWAKELVYSIDLWQDQVQYFIEELYVATDAEHCYG</sequence>
<name>A0ABC8RRG0_9AQUA</name>